<evidence type="ECO:0000256" key="1">
    <source>
        <dbReference type="ARBA" id="ARBA00023235"/>
    </source>
</evidence>
<accession>A0ABV6BAS3</accession>
<dbReference type="GO" id="GO:0016853">
    <property type="term" value="F:isomerase activity"/>
    <property type="evidence" value="ECO:0007669"/>
    <property type="project" value="UniProtKB-KW"/>
</dbReference>
<sequence>MSDLHHAQTADLGLTRRHMLKQLAAGSVALGVAGPSLLLTGCAATASQATATTAASAATDEPSGAVPALNGRVRHSVASWTYAHLSIEELCQLVKSLGFSAIDLVGPKDWPTLKKYGIDCSMCNGAEINLVDGWCNPQFHAELIKRYRAHIDLVADAGYTNLICFSGNARGMDRETALQHAVAGLSQILPQAEQRGVVLQMELFNSKVDHPDYLADSSGFGIELCKRLKSNHFKLLYDIYHMQIMEGDIIRTIQDNHQYFGHYHTAGVPGRHEIDETQELYYPAIAKAIVATGFKGYLAQEFIPTPATPEGKVQSLADAIRICDV</sequence>
<keyword evidence="4" id="KW-1185">Reference proteome</keyword>
<evidence type="ECO:0000313" key="4">
    <source>
        <dbReference type="Proteomes" id="UP001589813"/>
    </source>
</evidence>
<gene>
    <name evidence="3" type="ORF">ACFFJP_06705</name>
</gene>
<keyword evidence="1 3" id="KW-0413">Isomerase</keyword>
<organism evidence="3 4">
    <name type="scientific">Rheinheimera tilapiae</name>
    <dbReference type="NCBI Taxonomy" id="875043"/>
    <lineage>
        <taxon>Bacteria</taxon>
        <taxon>Pseudomonadati</taxon>
        <taxon>Pseudomonadota</taxon>
        <taxon>Gammaproteobacteria</taxon>
        <taxon>Chromatiales</taxon>
        <taxon>Chromatiaceae</taxon>
        <taxon>Rheinheimera</taxon>
    </lineage>
</organism>
<dbReference type="InterPro" id="IPR036237">
    <property type="entry name" value="Xyl_isomerase-like_sf"/>
</dbReference>
<dbReference type="RefSeq" id="WP_377241721.1">
    <property type="nucleotide sequence ID" value="NZ_JBHLXP010000001.1"/>
</dbReference>
<dbReference type="SUPFAM" id="SSF51658">
    <property type="entry name" value="Xylose isomerase-like"/>
    <property type="match status" value="1"/>
</dbReference>
<dbReference type="PANTHER" id="PTHR43489">
    <property type="entry name" value="ISOMERASE"/>
    <property type="match status" value="1"/>
</dbReference>
<dbReference type="PROSITE" id="PS51318">
    <property type="entry name" value="TAT"/>
    <property type="match status" value="1"/>
</dbReference>
<dbReference type="InterPro" id="IPR013022">
    <property type="entry name" value="Xyl_isomerase-like_TIM-brl"/>
</dbReference>
<feature type="domain" description="Xylose isomerase-like TIM barrel" evidence="2">
    <location>
        <begin position="113"/>
        <end position="311"/>
    </location>
</feature>
<dbReference type="InterPro" id="IPR050417">
    <property type="entry name" value="Sugar_Epim/Isomerase"/>
</dbReference>
<proteinExistence type="predicted"/>
<evidence type="ECO:0000313" key="3">
    <source>
        <dbReference type="EMBL" id="MFC0047974.1"/>
    </source>
</evidence>
<dbReference type="Gene3D" id="3.20.20.150">
    <property type="entry name" value="Divalent-metal-dependent TIM barrel enzymes"/>
    <property type="match status" value="1"/>
</dbReference>
<evidence type="ECO:0000259" key="2">
    <source>
        <dbReference type="Pfam" id="PF01261"/>
    </source>
</evidence>
<dbReference type="EMBL" id="JBHLXP010000001">
    <property type="protein sequence ID" value="MFC0047974.1"/>
    <property type="molecule type" value="Genomic_DNA"/>
</dbReference>
<name>A0ABV6BAS3_9GAMM</name>
<comment type="caution">
    <text evidence="3">The sequence shown here is derived from an EMBL/GenBank/DDBJ whole genome shotgun (WGS) entry which is preliminary data.</text>
</comment>
<reference evidence="3 4" key="1">
    <citation type="submission" date="2024-09" db="EMBL/GenBank/DDBJ databases">
        <authorList>
            <person name="Sun Q."/>
            <person name="Mori K."/>
        </authorList>
    </citation>
    <scope>NUCLEOTIDE SEQUENCE [LARGE SCALE GENOMIC DNA]</scope>
    <source>
        <strain evidence="3 4">KCTC 23315</strain>
    </source>
</reference>
<dbReference type="InterPro" id="IPR006311">
    <property type="entry name" value="TAT_signal"/>
</dbReference>
<dbReference type="Pfam" id="PF01261">
    <property type="entry name" value="AP_endonuc_2"/>
    <property type="match status" value="1"/>
</dbReference>
<dbReference type="Proteomes" id="UP001589813">
    <property type="component" value="Unassembled WGS sequence"/>
</dbReference>
<protein>
    <submittedName>
        <fullName evidence="3">Hydroxypyruvate isomerase family protein</fullName>
    </submittedName>
</protein>
<dbReference type="PANTHER" id="PTHR43489:SF3">
    <property type="entry name" value="XYLOSE ISOMERASE DOMAIN PROTEIN TIM BARREL"/>
    <property type="match status" value="1"/>
</dbReference>